<dbReference type="GO" id="GO:0006508">
    <property type="term" value="P:proteolysis"/>
    <property type="evidence" value="ECO:0007669"/>
    <property type="project" value="UniProtKB-KW"/>
</dbReference>
<evidence type="ECO:0000313" key="4">
    <source>
        <dbReference type="Proteomes" id="UP000465622"/>
    </source>
</evidence>
<dbReference type="EMBL" id="AP027452">
    <property type="protein sequence ID" value="BDY29426.1"/>
    <property type="molecule type" value="Genomic_DNA"/>
</dbReference>
<dbReference type="InterPro" id="IPR015947">
    <property type="entry name" value="PUA-like_sf"/>
</dbReference>
<reference evidence="2" key="2">
    <citation type="submission" date="2020-02" db="EMBL/GenBank/DDBJ databases">
        <authorList>
            <person name="Matsumoto Y."/>
            <person name="Kinjo T."/>
            <person name="Motooka D."/>
            <person name="Nabeya D."/>
            <person name="Jung N."/>
            <person name="Uechi K."/>
            <person name="Horii T."/>
            <person name="Iida T."/>
            <person name="Fujita J."/>
            <person name="Nakamura S."/>
        </authorList>
    </citation>
    <scope>NUCLEOTIDE SEQUENCE</scope>
    <source>
        <strain evidence="2">JCM 12375</strain>
    </source>
</reference>
<dbReference type="GO" id="GO:0008233">
    <property type="term" value="F:peptidase activity"/>
    <property type="evidence" value="ECO:0007669"/>
    <property type="project" value="UniProtKB-KW"/>
</dbReference>
<evidence type="ECO:0000313" key="5">
    <source>
        <dbReference type="Proteomes" id="UP001241092"/>
    </source>
</evidence>
<protein>
    <submittedName>
        <fullName evidence="2">ATP-dependent protease</fullName>
    </submittedName>
</protein>
<evidence type="ECO:0000313" key="2">
    <source>
        <dbReference type="EMBL" id="BBX34450.1"/>
    </source>
</evidence>
<dbReference type="Gene3D" id="2.30.130.40">
    <property type="entry name" value="LON domain-like"/>
    <property type="match status" value="1"/>
</dbReference>
<dbReference type="Proteomes" id="UP001241092">
    <property type="component" value="Chromosome"/>
</dbReference>
<keyword evidence="2" id="KW-0645">Protease</keyword>
<evidence type="ECO:0000313" key="3">
    <source>
        <dbReference type="EMBL" id="BDY29426.1"/>
    </source>
</evidence>
<organism evidence="3 5">
    <name type="scientific">Mycolicibacterium mageritense</name>
    <name type="common">Mycobacterium mageritense</name>
    <dbReference type="NCBI Taxonomy" id="53462"/>
    <lineage>
        <taxon>Bacteria</taxon>
        <taxon>Bacillati</taxon>
        <taxon>Actinomycetota</taxon>
        <taxon>Actinomycetes</taxon>
        <taxon>Mycobacteriales</taxon>
        <taxon>Mycobacteriaceae</taxon>
        <taxon>Mycolicibacterium</taxon>
    </lineage>
</organism>
<keyword evidence="2" id="KW-0378">Hydrolase</keyword>
<accession>A0AAI8XNX2</accession>
<dbReference type="SUPFAM" id="SSF88697">
    <property type="entry name" value="PUA domain-like"/>
    <property type="match status" value="1"/>
</dbReference>
<dbReference type="Proteomes" id="UP000465622">
    <property type="component" value="Chromosome"/>
</dbReference>
<dbReference type="PANTHER" id="PTHR46732:SF8">
    <property type="entry name" value="ATP-DEPENDENT PROTEASE LA (LON) DOMAIN PROTEIN"/>
    <property type="match status" value="1"/>
</dbReference>
<name>A0AAI8XNX2_MYCME</name>
<dbReference type="EMBL" id="AP022567">
    <property type="protein sequence ID" value="BBX34450.1"/>
    <property type="molecule type" value="Genomic_DNA"/>
</dbReference>
<evidence type="ECO:0000259" key="1">
    <source>
        <dbReference type="PROSITE" id="PS51787"/>
    </source>
</evidence>
<dbReference type="InterPro" id="IPR003111">
    <property type="entry name" value="Lon_prtase_N"/>
</dbReference>
<dbReference type="InterPro" id="IPR046336">
    <property type="entry name" value="Lon_prtase_N_sf"/>
</dbReference>
<feature type="domain" description="Lon N-terminal" evidence="1">
    <location>
        <begin position="1"/>
        <end position="196"/>
    </location>
</feature>
<reference evidence="3" key="3">
    <citation type="submission" date="2023-03" db="EMBL/GenBank/DDBJ databases">
        <title>Draft genome sequence of a Mycolicibacterium mageritense strain H4_3_1 isolated from a hybrid biological-inorganic system reactor.</title>
        <authorList>
            <person name="Feng X."/>
            <person name="Kazama D."/>
            <person name="Sato K."/>
            <person name="Kobayashi H."/>
        </authorList>
    </citation>
    <scope>NUCLEOTIDE SEQUENCE</scope>
    <source>
        <strain evidence="3">H4_3_1</strain>
    </source>
</reference>
<dbReference type="SMART" id="SM00464">
    <property type="entry name" value="LON"/>
    <property type="match status" value="1"/>
</dbReference>
<dbReference type="AlphaFoldDB" id="A0AAI8XNX2"/>
<sequence length="205" mass="22377">MFPLEVAMLPGEELPLRIFEPRYVAMVGDCMAMPEPAFGVVLIAAGREVGGGDQRCDVGALARIVDCQDLGVGRFRLRCVMGERIRVRRWLDDDPYPRADVEVWDDEPGDPVDMARIEDVQDRMVALFDLIGQARGTAIRSRDIVAAAAAAADPSILLYALASRVPMGQADRYAVLSAPTQPARLEALSEAVDTVTAMVEFQLSE</sequence>
<gene>
    <name evidence="3" type="ORF">hbim_03364</name>
    <name evidence="2" type="ORF">MMAGJ_37320</name>
</gene>
<dbReference type="Pfam" id="PF02190">
    <property type="entry name" value="LON_substr_bdg"/>
    <property type="match status" value="1"/>
</dbReference>
<dbReference type="PANTHER" id="PTHR46732">
    <property type="entry name" value="ATP-DEPENDENT PROTEASE LA (LON) DOMAIN PROTEIN"/>
    <property type="match status" value="1"/>
</dbReference>
<dbReference type="PROSITE" id="PS51787">
    <property type="entry name" value="LON_N"/>
    <property type="match status" value="1"/>
</dbReference>
<proteinExistence type="predicted"/>
<reference evidence="2 4" key="1">
    <citation type="journal article" date="2019" name="Emerg. Microbes Infect.">
        <title>Comprehensive subspecies identification of 175 nontuberculous mycobacteria species based on 7547 genomic profiles.</title>
        <authorList>
            <person name="Matsumoto Y."/>
            <person name="Kinjo T."/>
            <person name="Motooka D."/>
            <person name="Nabeya D."/>
            <person name="Jung N."/>
            <person name="Uechi K."/>
            <person name="Horii T."/>
            <person name="Iida T."/>
            <person name="Fujita J."/>
            <person name="Nakamura S."/>
        </authorList>
    </citation>
    <scope>NUCLEOTIDE SEQUENCE [LARGE SCALE GENOMIC DNA]</scope>
    <source>
        <strain evidence="2 4">JCM 12375</strain>
    </source>
</reference>
<dbReference type="RefSeq" id="WP_036429701.1">
    <property type="nucleotide sequence ID" value="NZ_AP022567.1"/>
</dbReference>
<keyword evidence="4" id="KW-1185">Reference proteome</keyword>